<dbReference type="GO" id="GO:0005829">
    <property type="term" value="C:cytosol"/>
    <property type="evidence" value="ECO:0007669"/>
    <property type="project" value="TreeGrafter"/>
</dbReference>
<dbReference type="GO" id="GO:0043590">
    <property type="term" value="C:bacterial nucleoid"/>
    <property type="evidence" value="ECO:0007669"/>
    <property type="project" value="UniProtKB-UniRule"/>
</dbReference>
<keyword evidence="2" id="KW-0963">Cytoplasm</keyword>
<dbReference type="Proteomes" id="UP000823928">
    <property type="component" value="Unassembled WGS sequence"/>
</dbReference>
<sequence>MNIMQIMKQAQSIQSKLKASQEELAKMELTGEAAGGAVKVICDGQGKFKSIKLNASELSISSDTAEELEDLITVAINQASNKASKEMEAKMKAATGGMSIPGLGF</sequence>
<dbReference type="EMBL" id="DVIU01000288">
    <property type="protein sequence ID" value="HIS37742.1"/>
    <property type="molecule type" value="Genomic_DNA"/>
</dbReference>
<dbReference type="GO" id="GO:0003677">
    <property type="term" value="F:DNA binding"/>
    <property type="evidence" value="ECO:0007669"/>
    <property type="project" value="UniProtKB-UniRule"/>
</dbReference>
<gene>
    <name evidence="4" type="ORF">IAC10_14145</name>
</gene>
<accession>A0A9D1JP62</accession>
<protein>
    <recommendedName>
        <fullName evidence="2">Nucleoid-associated protein IAC10_14145</fullName>
    </recommendedName>
</protein>
<dbReference type="InterPro" id="IPR036894">
    <property type="entry name" value="YbaB-like_sf"/>
</dbReference>
<dbReference type="Gene3D" id="3.30.1310.10">
    <property type="entry name" value="Nucleoid-associated protein YbaB-like domain"/>
    <property type="match status" value="1"/>
</dbReference>
<comment type="similarity">
    <text evidence="2">Belongs to the YbaB/EbfC family.</text>
</comment>
<name>A0A9D1JP62_9BACT</name>
<evidence type="ECO:0000256" key="3">
    <source>
        <dbReference type="SAM" id="Coils"/>
    </source>
</evidence>
<evidence type="ECO:0000313" key="4">
    <source>
        <dbReference type="EMBL" id="HIS37742.1"/>
    </source>
</evidence>
<comment type="caution">
    <text evidence="4">The sequence shown here is derived from an EMBL/GenBank/DDBJ whole genome shotgun (WGS) entry which is preliminary data.</text>
</comment>
<dbReference type="PIRSF" id="PIRSF004555">
    <property type="entry name" value="UCP004555"/>
    <property type="match status" value="1"/>
</dbReference>
<dbReference type="PANTHER" id="PTHR33449:SF1">
    <property type="entry name" value="NUCLEOID-ASSOCIATED PROTEIN YBAB"/>
    <property type="match status" value="1"/>
</dbReference>
<organism evidence="4 5">
    <name type="scientific">Candidatus Scatousia excrementigallinarum</name>
    <dbReference type="NCBI Taxonomy" id="2840935"/>
    <lineage>
        <taxon>Bacteria</taxon>
        <taxon>Candidatus Scatousia</taxon>
    </lineage>
</organism>
<keyword evidence="1 2" id="KW-0238">DNA-binding</keyword>
<dbReference type="HAMAP" id="MF_00274">
    <property type="entry name" value="DNA_YbaB_EbfC"/>
    <property type="match status" value="1"/>
</dbReference>
<feature type="coiled-coil region" evidence="3">
    <location>
        <begin position="3"/>
        <end position="30"/>
    </location>
</feature>
<dbReference type="NCBIfam" id="TIGR00103">
    <property type="entry name" value="DNA_YbaB_EbfC"/>
    <property type="match status" value="1"/>
</dbReference>
<dbReference type="AlphaFoldDB" id="A0A9D1JP62"/>
<comment type="function">
    <text evidence="2">Binds to DNA and alters its conformation. May be involved in regulation of gene expression, nucleoid organization and DNA protection.</text>
</comment>
<dbReference type="InterPro" id="IPR004401">
    <property type="entry name" value="YbaB/EbfC"/>
</dbReference>
<keyword evidence="3" id="KW-0175">Coiled coil</keyword>
<evidence type="ECO:0000256" key="2">
    <source>
        <dbReference type="HAMAP-Rule" id="MF_00274"/>
    </source>
</evidence>
<evidence type="ECO:0000313" key="5">
    <source>
        <dbReference type="Proteomes" id="UP000823928"/>
    </source>
</evidence>
<dbReference type="SUPFAM" id="SSF82607">
    <property type="entry name" value="YbaB-like"/>
    <property type="match status" value="1"/>
</dbReference>
<reference evidence="4" key="2">
    <citation type="journal article" date="2021" name="PeerJ">
        <title>Extensive microbial diversity within the chicken gut microbiome revealed by metagenomics and culture.</title>
        <authorList>
            <person name="Gilroy R."/>
            <person name="Ravi A."/>
            <person name="Getino M."/>
            <person name="Pursley I."/>
            <person name="Horton D.L."/>
            <person name="Alikhan N.F."/>
            <person name="Baker D."/>
            <person name="Gharbi K."/>
            <person name="Hall N."/>
            <person name="Watson M."/>
            <person name="Adriaenssens E.M."/>
            <person name="Foster-Nyarko E."/>
            <person name="Jarju S."/>
            <person name="Secka A."/>
            <person name="Antonio M."/>
            <person name="Oren A."/>
            <person name="Chaudhuri R.R."/>
            <person name="La Ragione R."/>
            <person name="Hildebrand F."/>
            <person name="Pallen M.J."/>
        </authorList>
    </citation>
    <scope>NUCLEOTIDE SEQUENCE</scope>
    <source>
        <strain evidence="4">6276</strain>
    </source>
</reference>
<dbReference type="Pfam" id="PF02575">
    <property type="entry name" value="YbaB_DNA_bd"/>
    <property type="match status" value="1"/>
</dbReference>
<comment type="subcellular location">
    <subcellularLocation>
        <location evidence="2">Cytoplasm</location>
        <location evidence="2">Nucleoid</location>
    </subcellularLocation>
</comment>
<proteinExistence type="inferred from homology"/>
<reference evidence="4" key="1">
    <citation type="submission" date="2020-10" db="EMBL/GenBank/DDBJ databases">
        <authorList>
            <person name="Gilroy R."/>
        </authorList>
    </citation>
    <scope>NUCLEOTIDE SEQUENCE</scope>
    <source>
        <strain evidence="4">6276</strain>
    </source>
</reference>
<evidence type="ECO:0000256" key="1">
    <source>
        <dbReference type="ARBA" id="ARBA00023125"/>
    </source>
</evidence>
<comment type="subunit">
    <text evidence="2">Homodimer.</text>
</comment>
<dbReference type="PANTHER" id="PTHR33449">
    <property type="entry name" value="NUCLEOID-ASSOCIATED PROTEIN YBAB"/>
    <property type="match status" value="1"/>
</dbReference>